<proteinExistence type="inferred from homology"/>
<dbReference type="OrthoDB" id="8583677at2759"/>
<feature type="region of interest" description="Disordered" evidence="9">
    <location>
        <begin position="13"/>
        <end position="50"/>
    </location>
</feature>
<feature type="compositionally biased region" description="Polar residues" evidence="9">
    <location>
        <begin position="467"/>
        <end position="476"/>
    </location>
</feature>
<feature type="binding site" evidence="7">
    <location>
        <position position="1321"/>
    </location>
    <ligand>
        <name>ATP</name>
        <dbReference type="ChEBI" id="CHEBI:30616"/>
    </ligand>
</feature>
<feature type="compositionally biased region" description="Polar residues" evidence="9">
    <location>
        <begin position="1037"/>
        <end position="1053"/>
    </location>
</feature>
<feature type="binding site" evidence="7">
    <location>
        <position position="1514"/>
    </location>
    <ligand>
        <name>ATP</name>
        <dbReference type="ChEBI" id="CHEBI:30616"/>
    </ligand>
</feature>
<comment type="subcellular location">
    <subcellularLocation>
        <location evidence="1">Golgi apparatus</location>
    </subcellularLocation>
</comment>
<feature type="binding site" evidence="8">
    <location>
        <position position="1358"/>
    </location>
    <ligand>
        <name>Mn(2+)</name>
        <dbReference type="ChEBI" id="CHEBI:29035"/>
    </ligand>
</feature>
<reference evidence="11" key="2">
    <citation type="submission" date="2020-05" db="UniProtKB">
        <authorList>
            <consortium name="EnsemblMetazoa"/>
        </authorList>
    </citation>
    <scope>IDENTIFICATION</scope>
    <source>
        <strain evidence="11">USDA</strain>
    </source>
</reference>
<feature type="compositionally biased region" description="Polar residues" evidence="9">
    <location>
        <begin position="1166"/>
        <end position="1184"/>
    </location>
</feature>
<feature type="binding site" evidence="7">
    <location>
        <position position="1529"/>
    </location>
    <ligand>
        <name>ATP</name>
        <dbReference type="ChEBI" id="CHEBI:30616"/>
    </ligand>
</feature>
<keyword evidence="4" id="KW-1015">Disulfide bond</keyword>
<feature type="region of interest" description="Disordered" evidence="9">
    <location>
        <begin position="84"/>
        <end position="111"/>
    </location>
</feature>
<comment type="cofactor">
    <cofactor evidence="8">
        <name>Mn(2+)</name>
        <dbReference type="ChEBI" id="CHEBI:29035"/>
    </cofactor>
</comment>
<feature type="binding site" evidence="7">
    <location>
        <position position="1337"/>
    </location>
    <ligand>
        <name>ATP</name>
        <dbReference type="ChEBI" id="CHEBI:30616"/>
    </ligand>
</feature>
<dbReference type="EnsemblMetazoa" id="SCAU010682-RC">
    <property type="protein sequence ID" value="SCAU010682-PC"/>
    <property type="gene ID" value="SCAU010682"/>
</dbReference>
<feature type="domain" description="FAM20 C-terminal" evidence="10">
    <location>
        <begin position="1404"/>
        <end position="1619"/>
    </location>
</feature>
<evidence type="ECO:0000313" key="12">
    <source>
        <dbReference type="Proteomes" id="UP000095300"/>
    </source>
</evidence>
<dbReference type="InterPro" id="IPR024869">
    <property type="entry name" value="FAM20"/>
</dbReference>
<evidence type="ECO:0000256" key="4">
    <source>
        <dbReference type="ARBA" id="ARBA00023157"/>
    </source>
</evidence>
<dbReference type="EnsemblMetazoa" id="SCAU010682-RA">
    <property type="protein sequence ID" value="SCAU010682-PA"/>
    <property type="gene ID" value="SCAU010682"/>
</dbReference>
<keyword evidence="7" id="KW-0067">ATP-binding</keyword>
<keyword evidence="12" id="KW-1185">Reference proteome</keyword>
<dbReference type="PANTHER" id="PTHR12450">
    <property type="entry name" value="DENTIN MATRIX PROTEIN 4 PROTEIN FAM20"/>
    <property type="match status" value="1"/>
</dbReference>
<organism evidence="11 12">
    <name type="scientific">Stomoxys calcitrans</name>
    <name type="common">Stable fly</name>
    <name type="synonym">Conops calcitrans</name>
    <dbReference type="NCBI Taxonomy" id="35570"/>
    <lineage>
        <taxon>Eukaryota</taxon>
        <taxon>Metazoa</taxon>
        <taxon>Ecdysozoa</taxon>
        <taxon>Arthropoda</taxon>
        <taxon>Hexapoda</taxon>
        <taxon>Insecta</taxon>
        <taxon>Pterygota</taxon>
        <taxon>Neoptera</taxon>
        <taxon>Endopterygota</taxon>
        <taxon>Diptera</taxon>
        <taxon>Brachycera</taxon>
        <taxon>Muscomorpha</taxon>
        <taxon>Muscoidea</taxon>
        <taxon>Muscidae</taxon>
        <taxon>Stomoxys</taxon>
    </lineage>
</organism>
<dbReference type="InterPro" id="IPR009581">
    <property type="entry name" value="FAM20_C"/>
</dbReference>
<comment type="similarity">
    <text evidence="2">Belongs to the FAM20 family.</text>
</comment>
<evidence type="ECO:0000256" key="3">
    <source>
        <dbReference type="ARBA" id="ARBA00023034"/>
    </source>
</evidence>
<dbReference type="VEuPathDB" id="VectorBase:SCAU010682"/>
<reference evidence="12" key="1">
    <citation type="submission" date="2015-05" db="EMBL/GenBank/DDBJ databases">
        <authorList>
            <person name="Wilson R.K."/>
            <person name="Warren W.C."/>
            <person name="Olafson P."/>
        </authorList>
    </citation>
    <scope>NUCLEOTIDE SEQUENCE [LARGE SCALE GENOMIC DNA]</scope>
    <source>
        <strain evidence="12">USDA</strain>
    </source>
</reference>
<dbReference type="Pfam" id="PF06702">
    <property type="entry name" value="Fam20C"/>
    <property type="match status" value="1"/>
</dbReference>
<dbReference type="EnsemblMetazoa" id="SCAU010682-RB">
    <property type="protein sequence ID" value="SCAU010682-PB"/>
    <property type="gene ID" value="SCAU010682"/>
</dbReference>
<feature type="compositionally biased region" description="Basic and acidic residues" evidence="9">
    <location>
        <begin position="88"/>
        <end position="101"/>
    </location>
</feature>
<evidence type="ECO:0000256" key="8">
    <source>
        <dbReference type="PIRSR" id="PIRSR624869-3"/>
    </source>
</evidence>
<feature type="compositionally biased region" description="Polar residues" evidence="9">
    <location>
        <begin position="102"/>
        <end position="111"/>
    </location>
</feature>
<feature type="binding site" evidence="8">
    <location>
        <position position="1529"/>
    </location>
    <ligand>
        <name>Mn(2+)</name>
        <dbReference type="ChEBI" id="CHEBI:29035"/>
    </ligand>
</feature>
<accession>A0A1I8PSE8</accession>
<feature type="compositionally biased region" description="Polar residues" evidence="9">
    <location>
        <begin position="510"/>
        <end position="542"/>
    </location>
</feature>
<dbReference type="GO" id="GO:0005794">
    <property type="term" value="C:Golgi apparatus"/>
    <property type="evidence" value="ECO:0007669"/>
    <property type="project" value="UniProtKB-SubCell"/>
</dbReference>
<keyword evidence="8" id="KW-0464">Manganese</keyword>
<dbReference type="EnsemblMetazoa" id="SCAU010682-RD">
    <property type="protein sequence ID" value="SCAU010682-PD"/>
    <property type="gene ID" value="SCAU010682"/>
</dbReference>
<keyword evidence="8" id="KW-0479">Metal-binding</keyword>
<dbReference type="GO" id="GO:0005524">
    <property type="term" value="F:ATP binding"/>
    <property type="evidence" value="ECO:0007669"/>
    <property type="project" value="UniProtKB-KW"/>
</dbReference>
<feature type="region of interest" description="Disordered" evidence="9">
    <location>
        <begin position="58"/>
        <end position="77"/>
    </location>
</feature>
<evidence type="ECO:0000256" key="5">
    <source>
        <dbReference type="ARBA" id="ARBA00023180"/>
    </source>
</evidence>
<protein>
    <recommendedName>
        <fullName evidence="10">FAM20 C-terminal domain-containing protein</fullName>
    </recommendedName>
</protein>
<dbReference type="GO" id="GO:0004674">
    <property type="term" value="F:protein serine/threonine kinase activity"/>
    <property type="evidence" value="ECO:0007669"/>
    <property type="project" value="TreeGrafter"/>
</dbReference>
<evidence type="ECO:0000256" key="9">
    <source>
        <dbReference type="SAM" id="MobiDB-lite"/>
    </source>
</evidence>
<sequence length="1629" mass="180623">MSFAARLLSQSLGVGGGGVVGPGPDVGAVKRQGNESKATSNISQQQQQRNENLRNLFASSKKSSTNSKKDANIGRTKSISYSNLQDLRSSRAKTDVAEQQHNRTSWGQHDWSLSPSNGHMVHINPDDKDFEDYDVAAAEHVSDNAAVPRPRRSSSQIRRWQVGCNNAATATATATNNFKLAKSSSSSSLLPGSCNQLLMTATKQTNHCHGSGINLNTSEQALQHPRHYQHHQRPIVAATSAGINNNYRESCPGEFSITTPKSRRPSLQWYKRKNWSTLEHDTTTAEDEVDGVVRGGGFEAYNQFVSKPYETFASHSSPNEGWPWLTNDDDEGDAMAQNWSTARVSLTKCNNTTKHGEQGEDCIKDDVSVNDLGNTRPLRKGEMYGYYSNEWLRTLDSDEDDTGADDYDEDNNDADDGCYFSQRQHMNWTRNRTWRDRIAGYEANNDWVDDDEEVNVANDKQLHRPGLSSTFSSGEQHNNDDDDGGDEVLASPNMNDTINSRHVDKIPLGTANNSKNQEPPTPPSTLSMQQRQQQAGYQNTMPPHQAPQGKTPYTVAELMKIRLKPKMSAEHAQNSSTPAIISGNLMSAPTSKPMTKATSPAAAASLGQAKPQSVVGVHSGLIKNSCVENNFVYQEQEVEAAIIQASMVSRMHHQAQQQHSILNGQEITMANASLEAAAAAAAATSDYIGVECWWTPVHQRQQSSLQGKYTAHCQQQQPQHLPLSLPSMVAVVADNENPTNINDARSSHSSSLNESVGNSNKSPINDFTAHNQFDCTKLNANELQAAKNSEAATLAQRLEQFRIKRQRQQQQSLSLDSESSLLSPVYCSNKTTVRGNSVPPHSIAPTSPPAPTYALHSRATTPLQSDQRVLCAVAPGHLSAEQTLPSLNRKSGGSSTHERDTNVDYVQNSHSKALQLNSTNFNGPLPTPVQQLPYTSISQPQCELFQAKSATAGTEFPSSSGHSDLTQCPREEVCHSLTEDNSGKVKRVIVRRRIVKSKTKSPSPQIGETQQPIVAATNISNTQQQTQQRRKDEKRSWWTSYLGTGSPHSASNHKNAELAHGQIAKTKTLDIPKANSDPHTQHSDPATTGNFIMAMLRTMKLKERLAISLGATLILLTLLLVVDVQMDLGVTNRHLLPAAPQTIHQRIRYTDDGSFMRDIKRKFLQKSNYSGSKETSTPQTTQARPGSAAGGSAGSQSAGMVATGFQEPNAADVRQTLLTTKKPIPHDRFEDLVKIVNDYTGTLQYGHVLADSDGDEDGKNPSLGEVMKIKPSKNATNLEKFQLRITKHELYAANDTLVDALLKDMINLPIKHVVQKEGGTQLKLMIEYPNDVKALMKPMRFPRDQQTLPNHFYFTDYERHNAEIAAFHLDRILGFRRAMPVTGRLLNITTEIYQVADENLLKTFFVSPSSNLCFHGKCSYYCDTSHAICGNPDMLEGSFAAFLPAYEQAGRKVWRHPWRRSYHKRRKAQWETDANYCSMVRDIPPYDEGRRLLDLMDMSVFDFLTGNMDRHHYETFKIYGNDTFTLHLDHGRGFGKPFHDDLTILAPMLQCCMVRKSTVKKLLDFHNGPRPLSQVMRETMLVDPVSPVLWEPHLEALDRRVGIILQGVRDCVKKNPPEEVDGSEDNVSS</sequence>
<feature type="active site" evidence="6">
    <location>
        <position position="1509"/>
    </location>
</feature>
<feature type="compositionally biased region" description="Polar residues" evidence="9">
    <location>
        <begin position="1000"/>
        <end position="1021"/>
    </location>
</feature>
<gene>
    <name evidence="11" type="primary">106081324</name>
</gene>
<dbReference type="GO" id="GO:0046872">
    <property type="term" value="F:metal ion binding"/>
    <property type="evidence" value="ECO:0007669"/>
    <property type="project" value="UniProtKB-KW"/>
</dbReference>
<keyword evidence="3" id="KW-0333">Golgi apparatus</keyword>
<feature type="binding site" evidence="7">
    <location>
        <begin position="1440"/>
        <end position="1443"/>
    </location>
    <ligand>
        <name>ATP</name>
        <dbReference type="ChEBI" id="CHEBI:30616"/>
    </ligand>
</feature>
<feature type="binding site" evidence="7">
    <location>
        <position position="1358"/>
    </location>
    <ligand>
        <name>ATP</name>
        <dbReference type="ChEBI" id="CHEBI:30616"/>
    </ligand>
</feature>
<name>A0A1I8PSE8_STOCA</name>
<feature type="region of interest" description="Disordered" evidence="9">
    <location>
        <begin position="738"/>
        <end position="764"/>
    </location>
</feature>
<feature type="region of interest" description="Disordered" evidence="9">
    <location>
        <begin position="994"/>
        <end position="1054"/>
    </location>
</feature>
<dbReference type="PANTHER" id="PTHR12450:SF22">
    <property type="entry name" value="EXTRACELLULAR SERINE_THREONINE PROTEIN CG31145"/>
    <property type="match status" value="1"/>
</dbReference>
<dbReference type="Proteomes" id="UP000095300">
    <property type="component" value="Unassembled WGS sequence"/>
</dbReference>
<dbReference type="STRING" id="35570.A0A1I8PSE8"/>
<dbReference type="CDD" id="cd10314">
    <property type="entry name" value="FAM20_C"/>
    <property type="match status" value="1"/>
</dbReference>
<evidence type="ECO:0000256" key="2">
    <source>
        <dbReference type="ARBA" id="ARBA00006557"/>
    </source>
</evidence>
<feature type="region of interest" description="Disordered" evidence="9">
    <location>
        <begin position="460"/>
        <end position="550"/>
    </location>
</feature>
<evidence type="ECO:0000256" key="7">
    <source>
        <dbReference type="PIRSR" id="PIRSR624869-2"/>
    </source>
</evidence>
<keyword evidence="7" id="KW-0547">Nucleotide-binding</keyword>
<evidence type="ECO:0000256" key="6">
    <source>
        <dbReference type="PIRSR" id="PIRSR624869-1"/>
    </source>
</evidence>
<feature type="region of interest" description="Disordered" evidence="9">
    <location>
        <begin position="1166"/>
        <end position="1199"/>
    </location>
</feature>
<evidence type="ECO:0000259" key="10">
    <source>
        <dbReference type="Pfam" id="PF06702"/>
    </source>
</evidence>
<keyword evidence="5" id="KW-0325">Glycoprotein</keyword>
<evidence type="ECO:0000256" key="1">
    <source>
        <dbReference type="ARBA" id="ARBA00004555"/>
    </source>
</evidence>
<evidence type="ECO:0000313" key="11">
    <source>
        <dbReference type="EnsemblMetazoa" id="SCAU010682-PA"/>
    </source>
</evidence>